<dbReference type="Proteomes" id="UP000693946">
    <property type="component" value="Linkage Group LG14"/>
</dbReference>
<gene>
    <name evidence="1" type="ORF">JOB18_041558</name>
</gene>
<dbReference type="AlphaFoldDB" id="A0AAV6SB32"/>
<sequence>MYILLGTYSCVKHQTSSSSSSSSSNKFGSGKFFAGICSLCSVVFPRKRDFVAQLKGTAAFQKTQTFREEKRCLNLQSTPSQSVKIWNHVEPRER</sequence>
<accession>A0AAV6SB32</accession>
<keyword evidence="2" id="KW-1185">Reference proteome</keyword>
<evidence type="ECO:0000313" key="2">
    <source>
        <dbReference type="Proteomes" id="UP000693946"/>
    </source>
</evidence>
<comment type="caution">
    <text evidence="1">The sequence shown here is derived from an EMBL/GenBank/DDBJ whole genome shotgun (WGS) entry which is preliminary data.</text>
</comment>
<name>A0AAV6SB32_SOLSE</name>
<proteinExistence type="predicted"/>
<evidence type="ECO:0000313" key="1">
    <source>
        <dbReference type="EMBL" id="KAG7514734.1"/>
    </source>
</evidence>
<protein>
    <submittedName>
        <fullName evidence="1">Uncharacterized protein</fullName>
    </submittedName>
</protein>
<organism evidence="1 2">
    <name type="scientific">Solea senegalensis</name>
    <name type="common">Senegalese sole</name>
    <dbReference type="NCBI Taxonomy" id="28829"/>
    <lineage>
        <taxon>Eukaryota</taxon>
        <taxon>Metazoa</taxon>
        <taxon>Chordata</taxon>
        <taxon>Craniata</taxon>
        <taxon>Vertebrata</taxon>
        <taxon>Euteleostomi</taxon>
        <taxon>Actinopterygii</taxon>
        <taxon>Neopterygii</taxon>
        <taxon>Teleostei</taxon>
        <taxon>Neoteleostei</taxon>
        <taxon>Acanthomorphata</taxon>
        <taxon>Carangaria</taxon>
        <taxon>Pleuronectiformes</taxon>
        <taxon>Pleuronectoidei</taxon>
        <taxon>Soleidae</taxon>
        <taxon>Solea</taxon>
    </lineage>
</organism>
<dbReference type="EMBL" id="JAGKHQ010000006">
    <property type="protein sequence ID" value="KAG7514734.1"/>
    <property type="molecule type" value="Genomic_DNA"/>
</dbReference>
<reference evidence="1 2" key="1">
    <citation type="journal article" date="2021" name="Sci. Rep.">
        <title>Chromosome anchoring in Senegalese sole (Solea senegalensis) reveals sex-associated markers and genome rearrangements in flatfish.</title>
        <authorList>
            <person name="Guerrero-Cozar I."/>
            <person name="Gomez-Garrido J."/>
            <person name="Berbel C."/>
            <person name="Martinez-Blanch J.F."/>
            <person name="Alioto T."/>
            <person name="Claros M.G."/>
            <person name="Gagnaire P.A."/>
            <person name="Manchado M."/>
        </authorList>
    </citation>
    <scope>NUCLEOTIDE SEQUENCE [LARGE SCALE GENOMIC DNA]</scope>
    <source>
        <strain evidence="1">Sse05_10M</strain>
    </source>
</reference>